<accession>A0A5B6WKD7</accession>
<name>A0A5B6WKD7_9ROSI</name>
<organism evidence="1 2">
    <name type="scientific">Gossypium australe</name>
    <dbReference type="NCBI Taxonomy" id="47621"/>
    <lineage>
        <taxon>Eukaryota</taxon>
        <taxon>Viridiplantae</taxon>
        <taxon>Streptophyta</taxon>
        <taxon>Embryophyta</taxon>
        <taxon>Tracheophyta</taxon>
        <taxon>Spermatophyta</taxon>
        <taxon>Magnoliopsida</taxon>
        <taxon>eudicotyledons</taxon>
        <taxon>Gunneridae</taxon>
        <taxon>Pentapetalae</taxon>
        <taxon>rosids</taxon>
        <taxon>malvids</taxon>
        <taxon>Malvales</taxon>
        <taxon>Malvaceae</taxon>
        <taxon>Malvoideae</taxon>
        <taxon>Gossypium</taxon>
    </lineage>
</organism>
<protein>
    <submittedName>
        <fullName evidence="1">CASP-like protein 4D1</fullName>
    </submittedName>
</protein>
<dbReference type="AlphaFoldDB" id="A0A5B6WKD7"/>
<reference evidence="2" key="1">
    <citation type="journal article" date="2019" name="Plant Biotechnol. J.">
        <title>Genome sequencing of the Australian wild diploid species Gossypium australe highlights disease resistance and delayed gland morphogenesis.</title>
        <authorList>
            <person name="Cai Y."/>
            <person name="Cai X."/>
            <person name="Wang Q."/>
            <person name="Wang P."/>
            <person name="Zhang Y."/>
            <person name="Cai C."/>
            <person name="Xu Y."/>
            <person name="Wang K."/>
            <person name="Zhou Z."/>
            <person name="Wang C."/>
            <person name="Geng S."/>
            <person name="Li B."/>
            <person name="Dong Q."/>
            <person name="Hou Y."/>
            <person name="Wang H."/>
            <person name="Ai P."/>
            <person name="Liu Z."/>
            <person name="Yi F."/>
            <person name="Sun M."/>
            <person name="An G."/>
            <person name="Cheng J."/>
            <person name="Zhang Y."/>
            <person name="Shi Q."/>
            <person name="Xie Y."/>
            <person name="Shi X."/>
            <person name="Chang Y."/>
            <person name="Huang F."/>
            <person name="Chen Y."/>
            <person name="Hong S."/>
            <person name="Mi L."/>
            <person name="Sun Q."/>
            <person name="Zhang L."/>
            <person name="Zhou B."/>
            <person name="Peng R."/>
            <person name="Zhang X."/>
            <person name="Liu F."/>
        </authorList>
    </citation>
    <scope>NUCLEOTIDE SEQUENCE [LARGE SCALE GENOMIC DNA]</scope>
    <source>
        <strain evidence="2">cv. PA1801</strain>
    </source>
</reference>
<evidence type="ECO:0000313" key="2">
    <source>
        <dbReference type="Proteomes" id="UP000325315"/>
    </source>
</evidence>
<evidence type="ECO:0000313" key="1">
    <source>
        <dbReference type="EMBL" id="KAA3481814.1"/>
    </source>
</evidence>
<proteinExistence type="predicted"/>
<comment type="caution">
    <text evidence="1">The sequence shown here is derived from an EMBL/GenBank/DDBJ whole genome shotgun (WGS) entry which is preliminary data.</text>
</comment>
<dbReference type="EMBL" id="SMMG02000003">
    <property type="protein sequence ID" value="KAA3481814.1"/>
    <property type="molecule type" value="Genomic_DNA"/>
</dbReference>
<gene>
    <name evidence="1" type="ORF">EPI10_022149</name>
</gene>
<sequence>MHGAFLVDFYGDKVISYVLASGSAAGFGATKDLKALADATNVDDLDDYFDKAYASASCFSLHLYVLPFYLFSHLICAPQNG</sequence>
<dbReference type="OrthoDB" id="999433at2759"/>
<keyword evidence="2" id="KW-1185">Reference proteome</keyword>
<dbReference type="Proteomes" id="UP000325315">
    <property type="component" value="Unassembled WGS sequence"/>
</dbReference>